<feature type="domain" description="ABC-type transport auxiliary lipoprotein component" evidence="2">
    <location>
        <begin position="30"/>
        <end position="194"/>
    </location>
</feature>
<evidence type="ECO:0000313" key="4">
    <source>
        <dbReference type="Proteomes" id="UP000197065"/>
    </source>
</evidence>
<dbReference type="SUPFAM" id="SSF159594">
    <property type="entry name" value="XCC0632-like"/>
    <property type="match status" value="1"/>
</dbReference>
<dbReference type="OrthoDB" id="7064073at2"/>
<dbReference type="PROSITE" id="PS51257">
    <property type="entry name" value="PROKAR_LIPOPROTEIN"/>
    <property type="match status" value="1"/>
</dbReference>
<evidence type="ECO:0000256" key="1">
    <source>
        <dbReference type="SAM" id="SignalP"/>
    </source>
</evidence>
<protein>
    <recommendedName>
        <fullName evidence="2">ABC-type transport auxiliary lipoprotein component domain-containing protein</fullName>
    </recommendedName>
</protein>
<dbReference type="EMBL" id="FYEH01000003">
    <property type="protein sequence ID" value="SNB63264.1"/>
    <property type="molecule type" value="Genomic_DNA"/>
</dbReference>
<proteinExistence type="predicted"/>
<reference evidence="3 4" key="1">
    <citation type="submission" date="2017-06" db="EMBL/GenBank/DDBJ databases">
        <authorList>
            <person name="Kim H.J."/>
            <person name="Triplett B.A."/>
        </authorList>
    </citation>
    <scope>NUCLEOTIDE SEQUENCE [LARGE SCALE GENOMIC DNA]</scope>
    <source>
        <strain evidence="3 4">B29T1</strain>
    </source>
</reference>
<dbReference type="Gene3D" id="3.40.50.10610">
    <property type="entry name" value="ABC-type transport auxiliary lipoprotein component"/>
    <property type="match status" value="1"/>
</dbReference>
<organism evidence="3 4">
    <name type="scientific">Arboricoccus pini</name>
    <dbReference type="NCBI Taxonomy" id="1963835"/>
    <lineage>
        <taxon>Bacteria</taxon>
        <taxon>Pseudomonadati</taxon>
        <taxon>Pseudomonadota</taxon>
        <taxon>Alphaproteobacteria</taxon>
        <taxon>Geminicoccales</taxon>
        <taxon>Geminicoccaceae</taxon>
        <taxon>Arboricoccus</taxon>
    </lineage>
</organism>
<dbReference type="Proteomes" id="UP000197065">
    <property type="component" value="Unassembled WGS sequence"/>
</dbReference>
<gene>
    <name evidence="3" type="ORF">SAMN07250955_103296</name>
</gene>
<evidence type="ECO:0000313" key="3">
    <source>
        <dbReference type="EMBL" id="SNB63264.1"/>
    </source>
</evidence>
<evidence type="ECO:0000259" key="2">
    <source>
        <dbReference type="Pfam" id="PF03886"/>
    </source>
</evidence>
<feature type="signal peptide" evidence="1">
    <location>
        <begin position="1"/>
        <end position="22"/>
    </location>
</feature>
<name>A0A212QU96_9PROT</name>
<keyword evidence="4" id="KW-1185">Reference proteome</keyword>
<feature type="chain" id="PRO_5012736122" description="ABC-type transport auxiliary lipoprotein component domain-containing protein" evidence="1">
    <location>
        <begin position="23"/>
        <end position="198"/>
    </location>
</feature>
<dbReference type="AlphaFoldDB" id="A0A212QU96"/>
<dbReference type="RefSeq" id="WP_088560519.1">
    <property type="nucleotide sequence ID" value="NZ_FYEH01000003.1"/>
</dbReference>
<sequence length="198" mass="20818">MTRHLQALVPALALLSTLAACASSVPIHYYLLEAKPPAGGLPAAGISSIGVRPIDMPDYLDRAEIVTRGSDNRLEVNDLDRWGETLDALATRTLAADLRGALHTASVVVLPTDLQPEPLRRLTVEVDRFEADAGNVVTLAGRWQLVDASERPTSGSPFLIKQAISTGPLGDTSQKGAMATAMSEALATLAAQIAASAR</sequence>
<keyword evidence="1" id="KW-0732">Signal</keyword>
<dbReference type="InterPro" id="IPR005586">
    <property type="entry name" value="ABC_trans_aux"/>
</dbReference>
<accession>A0A212QU96</accession>
<dbReference type="Pfam" id="PF03886">
    <property type="entry name" value="ABC_trans_aux"/>
    <property type="match status" value="1"/>
</dbReference>